<dbReference type="EMBL" id="FNLL01000008">
    <property type="protein sequence ID" value="SDU42752.1"/>
    <property type="molecule type" value="Genomic_DNA"/>
</dbReference>
<feature type="transmembrane region" description="Helical" evidence="1">
    <location>
        <begin position="390"/>
        <end position="412"/>
    </location>
</feature>
<dbReference type="InterPro" id="IPR027463">
    <property type="entry name" value="AcrB_DN_DC_subdom"/>
</dbReference>
<dbReference type="InterPro" id="IPR001036">
    <property type="entry name" value="Acrflvin-R"/>
</dbReference>
<dbReference type="RefSeq" id="WP_092235475.1">
    <property type="nucleotide sequence ID" value="NZ_FNLL01000008.1"/>
</dbReference>
<dbReference type="PANTHER" id="PTHR32063">
    <property type="match status" value="1"/>
</dbReference>
<dbReference type="Gene3D" id="1.20.1640.10">
    <property type="entry name" value="Multidrug efflux transporter AcrB transmembrane domain"/>
    <property type="match status" value="2"/>
</dbReference>
<reference evidence="3" key="1">
    <citation type="submission" date="2016-10" db="EMBL/GenBank/DDBJ databases">
        <authorList>
            <person name="Varghese N."/>
            <person name="Submissions S."/>
        </authorList>
    </citation>
    <scope>NUCLEOTIDE SEQUENCE [LARGE SCALE GENOMIC DNA]</scope>
    <source>
        <strain evidence="3">DSM 3384</strain>
    </source>
</reference>
<sequence>MNIVEASMKNRQITLLITVVLVAVGVFFLMHMARREDPEMTIRQGLIIMTYPGAKAIRVEEQVTKKIEEYLFRYKEVKKDETESRTSDGLSIIQVELQGWVKNRDRFWSKLRHDLYELKAASLPPETVGPIINSDFGDTIALLIAVESDRHTYAELKDYIEIIEDELRPLLVVSKLKRYGEQKEQFYVTSNSQKFSRYGVSLTQIIEALQSMNTVNYAGEIKSESSQIQIHTSDLYDSVDQIREQQVYITPKGEIVRIKDVAGVERRYEEPDSFIRVNGTKVLMLSVEMQAGYNIVEFGQKVDKRLELAKKRLPSDVRVKKIVDQPLVVDHSIMHFLKEFLIAIIAVILVMMILLPLRVALVSALAIPIAIMITFAFLDFFKIDLQQMTLAGLIVVLGMVVDNAIVIVDDYIERLDHGITPWDAAWQSATDLFVPVFSATIAIICAFIPMNIILSGNAGEFLFTLPVAVAVALVVSLFIAIFLTPLLCCFFIKSGLHSATVKKTKFSVLDRLQAFYDAALLKAFKRPGITLFIGFLAIVATVLLMSCLPVRMFPIVERNQFCLEIYMNQGINLETTDRAVRKIEEFLREDKRVTEAVSFVGTASPRFYMTYAPQMPDKNYAQMLINTVSNQATQELVDKLLIELADFLPDGQVLIKQLQQGPPVDAPIEVRVVGNDLAGIKKIGEQIKQIFKNTIGTNFVRTTFREDYYDIGVKVDEDIANRLGFSSQSIAQLLALSFKGVAVSILWEGDNPVDIFLRFDQESRMDFEDIANAYVTSPATGAAVPLRQIARLVPEWQTGKIRRRNGVRTLTVRSEAQMGRMPNEILKEVMPQIKAIDLPLGISINYGGELEDEKETMGEFAAALGTSLILIFMVLLFQFKELKKTVIIMITIPLSWFGAIFGLYITNNPFCFTGFIGVISLSGLVVRNGIILTEYADKLLAGSGKDVRSVALDAGKRRMRPVFLTSVAASAGVVPMIIGGSPLWAPLGAVLSVGLIFGMILTLFIVPVLYWLVMKSKRRQATQKIHKHSDLTKTRSEKGLS</sequence>
<proteinExistence type="predicted"/>
<dbReference type="SUPFAM" id="SSF82693">
    <property type="entry name" value="Multidrug efflux transporter AcrB pore domain, PN1, PN2, PC1 and PC2 subdomains"/>
    <property type="match status" value="2"/>
</dbReference>
<feature type="transmembrane region" description="Helical" evidence="1">
    <location>
        <begin position="886"/>
        <end position="906"/>
    </location>
</feature>
<organism evidence="2 3">
    <name type="scientific">Desulfobacula phenolica</name>
    <dbReference type="NCBI Taxonomy" id="90732"/>
    <lineage>
        <taxon>Bacteria</taxon>
        <taxon>Pseudomonadati</taxon>
        <taxon>Thermodesulfobacteriota</taxon>
        <taxon>Desulfobacteria</taxon>
        <taxon>Desulfobacterales</taxon>
        <taxon>Desulfobacteraceae</taxon>
        <taxon>Desulfobacula</taxon>
    </lineage>
</organism>
<feature type="transmembrane region" description="Helical" evidence="1">
    <location>
        <begin position="336"/>
        <end position="354"/>
    </location>
</feature>
<feature type="transmembrane region" description="Helical" evidence="1">
    <location>
        <begin position="962"/>
        <end position="984"/>
    </location>
</feature>
<dbReference type="PANTHER" id="PTHR32063:SF18">
    <property type="entry name" value="CATION EFFLUX SYSTEM PROTEIN"/>
    <property type="match status" value="1"/>
</dbReference>
<dbReference type="Gene3D" id="3.30.70.1430">
    <property type="entry name" value="Multidrug efflux transporter AcrB pore domain"/>
    <property type="match status" value="2"/>
</dbReference>
<keyword evidence="3" id="KW-1185">Reference proteome</keyword>
<dbReference type="AlphaFoldDB" id="A0A1H2IF76"/>
<feature type="transmembrane region" description="Helical" evidence="1">
    <location>
        <begin position="461"/>
        <end position="483"/>
    </location>
</feature>
<dbReference type="Proteomes" id="UP000199608">
    <property type="component" value="Unassembled WGS sequence"/>
</dbReference>
<dbReference type="GO" id="GO:0042910">
    <property type="term" value="F:xenobiotic transmembrane transporter activity"/>
    <property type="evidence" value="ECO:0007669"/>
    <property type="project" value="TreeGrafter"/>
</dbReference>
<evidence type="ECO:0000313" key="2">
    <source>
        <dbReference type="EMBL" id="SDU42752.1"/>
    </source>
</evidence>
<dbReference type="SUPFAM" id="SSF82866">
    <property type="entry name" value="Multidrug efflux transporter AcrB transmembrane domain"/>
    <property type="match status" value="2"/>
</dbReference>
<gene>
    <name evidence="2" type="ORF">SAMN04487931_108141</name>
</gene>
<evidence type="ECO:0000313" key="3">
    <source>
        <dbReference type="Proteomes" id="UP000199608"/>
    </source>
</evidence>
<dbReference type="Gene3D" id="3.30.70.1440">
    <property type="entry name" value="Multidrug efflux transporter AcrB pore domain"/>
    <property type="match status" value="1"/>
</dbReference>
<accession>A0A1H2IF76</accession>
<feature type="transmembrane region" description="Helical" evidence="1">
    <location>
        <begin position="990"/>
        <end position="1013"/>
    </location>
</feature>
<dbReference type="PRINTS" id="PR00702">
    <property type="entry name" value="ACRIFLAVINRP"/>
</dbReference>
<dbReference type="GO" id="GO:0005886">
    <property type="term" value="C:plasma membrane"/>
    <property type="evidence" value="ECO:0007669"/>
    <property type="project" value="TreeGrafter"/>
</dbReference>
<dbReference type="Pfam" id="PF00873">
    <property type="entry name" value="ACR_tran"/>
    <property type="match status" value="1"/>
</dbReference>
<keyword evidence="1" id="KW-1133">Transmembrane helix</keyword>
<feature type="transmembrane region" description="Helical" evidence="1">
    <location>
        <begin position="12"/>
        <end position="33"/>
    </location>
</feature>
<feature type="transmembrane region" description="Helical" evidence="1">
    <location>
        <begin position="432"/>
        <end position="454"/>
    </location>
</feature>
<protein>
    <submittedName>
        <fullName evidence="2">Multidrug efflux pump subunit AcrB</fullName>
    </submittedName>
</protein>
<name>A0A1H2IF76_9BACT</name>
<keyword evidence="1" id="KW-0472">Membrane</keyword>
<feature type="transmembrane region" description="Helical" evidence="1">
    <location>
        <begin position="860"/>
        <end position="879"/>
    </location>
</feature>
<feature type="transmembrane region" description="Helical" evidence="1">
    <location>
        <begin position="360"/>
        <end position="378"/>
    </location>
</feature>
<feature type="transmembrane region" description="Helical" evidence="1">
    <location>
        <begin position="529"/>
        <end position="550"/>
    </location>
</feature>
<feature type="transmembrane region" description="Helical" evidence="1">
    <location>
        <begin position="912"/>
        <end position="930"/>
    </location>
</feature>
<keyword evidence="1" id="KW-0812">Transmembrane</keyword>
<evidence type="ECO:0000256" key="1">
    <source>
        <dbReference type="SAM" id="Phobius"/>
    </source>
</evidence>
<dbReference type="SUPFAM" id="SSF82714">
    <property type="entry name" value="Multidrug efflux transporter AcrB TolC docking domain, DN and DC subdomains"/>
    <property type="match status" value="2"/>
</dbReference>
<dbReference type="Gene3D" id="3.30.70.1320">
    <property type="entry name" value="Multidrug efflux transporter AcrB pore domain like"/>
    <property type="match status" value="1"/>
</dbReference>
<dbReference type="Gene3D" id="3.30.2090.10">
    <property type="entry name" value="Multidrug efflux transporter AcrB TolC docking domain, DN and DC subdomains"/>
    <property type="match status" value="2"/>
</dbReference>